<evidence type="ECO:0000313" key="2">
    <source>
        <dbReference type="Proteomes" id="UP000001554"/>
    </source>
</evidence>
<dbReference type="RefSeq" id="XP_035682916.1">
    <property type="nucleotide sequence ID" value="XM_035827023.1"/>
</dbReference>
<reference evidence="2" key="1">
    <citation type="journal article" date="2020" name="Nat. Ecol. Evol.">
        <title>Deeply conserved synteny resolves early events in vertebrate evolution.</title>
        <authorList>
            <person name="Simakov O."/>
            <person name="Marletaz F."/>
            <person name="Yue J.X."/>
            <person name="O'Connell B."/>
            <person name="Jenkins J."/>
            <person name="Brandt A."/>
            <person name="Calef R."/>
            <person name="Tung C.H."/>
            <person name="Huang T.K."/>
            <person name="Schmutz J."/>
            <person name="Satoh N."/>
            <person name="Yu J.K."/>
            <person name="Putnam N.H."/>
            <person name="Green R.E."/>
            <person name="Rokhsar D.S."/>
        </authorList>
    </citation>
    <scope>NUCLEOTIDE SEQUENCE [LARGE SCALE GENOMIC DNA]</scope>
    <source>
        <strain evidence="2">S238N-H82</strain>
    </source>
</reference>
<keyword evidence="2" id="KW-1185">Reference proteome</keyword>
<dbReference type="Proteomes" id="UP000001554">
    <property type="component" value="Chromosome 7"/>
</dbReference>
<feature type="region of interest" description="Disordered" evidence="1">
    <location>
        <begin position="267"/>
        <end position="291"/>
    </location>
</feature>
<accession>A0A9J7LHA3</accession>
<proteinExistence type="predicted"/>
<name>A0A9J7LHA3_BRAFL</name>
<feature type="compositionally biased region" description="Low complexity" evidence="1">
    <location>
        <begin position="136"/>
        <end position="149"/>
    </location>
</feature>
<feature type="compositionally biased region" description="Basic and acidic residues" evidence="1">
    <location>
        <begin position="152"/>
        <end position="171"/>
    </location>
</feature>
<evidence type="ECO:0000313" key="3">
    <source>
        <dbReference type="RefSeq" id="XP_035682916.1"/>
    </source>
</evidence>
<dbReference type="AlphaFoldDB" id="A0A9J7LHA3"/>
<feature type="region of interest" description="Disordered" evidence="1">
    <location>
        <begin position="136"/>
        <end position="196"/>
    </location>
</feature>
<dbReference type="KEGG" id="bfo:118420290"/>
<dbReference type="OMA" id="HIWIRFL"/>
<reference evidence="3" key="2">
    <citation type="submission" date="2025-08" db="UniProtKB">
        <authorList>
            <consortium name="RefSeq"/>
        </authorList>
    </citation>
    <scope>IDENTIFICATION</scope>
    <source>
        <strain evidence="3">S238N-H82</strain>
        <tissue evidence="3">Testes</tissue>
    </source>
</reference>
<sequence length="291" mass="31345">MMNAFRTALSVTSRVCPRTGLGILSRKNATPVTELYMSAAYTTPLRTRPDENSIKNCLKPDFRYAGTGSKHAGWTGAGLAVGAGVLFGAGLYKTTLHNKSPTKEPVDDGDAVEKTGLNQVVTVDKSPVGVLTRAGATSSSAAGLQSGTTVEADVKVNNRKDPAEETEKDAENEVPTKVGEVDRSSQEDQCADDSNLSSMTSHAILAALPKNDRLYPAKPPQQPQLQLHGDHIWIRFLMYLLIYMGYVKILPARYSAQAASTYGRTAAERFGSRSPQGGASRGSTRRQRPWT</sequence>
<dbReference type="GeneID" id="118420290"/>
<protein>
    <submittedName>
        <fullName evidence="3">Uncharacterized protein LOC118420290</fullName>
    </submittedName>
</protein>
<organism evidence="2 3">
    <name type="scientific">Branchiostoma floridae</name>
    <name type="common">Florida lancelet</name>
    <name type="synonym">Amphioxus</name>
    <dbReference type="NCBI Taxonomy" id="7739"/>
    <lineage>
        <taxon>Eukaryota</taxon>
        <taxon>Metazoa</taxon>
        <taxon>Chordata</taxon>
        <taxon>Cephalochordata</taxon>
        <taxon>Leptocardii</taxon>
        <taxon>Amphioxiformes</taxon>
        <taxon>Branchiostomatidae</taxon>
        <taxon>Branchiostoma</taxon>
    </lineage>
</organism>
<gene>
    <name evidence="3" type="primary">LOC118420290</name>
</gene>
<evidence type="ECO:0000256" key="1">
    <source>
        <dbReference type="SAM" id="MobiDB-lite"/>
    </source>
</evidence>